<dbReference type="EMBL" id="CABFOC020000013">
    <property type="protein sequence ID" value="CAH0045798.1"/>
    <property type="molecule type" value="Genomic_DNA"/>
</dbReference>
<accession>A0A9N9WBB2</accession>
<protein>
    <submittedName>
        <fullName evidence="1">Uncharacterized protein</fullName>
    </submittedName>
</protein>
<proteinExistence type="predicted"/>
<dbReference type="OrthoDB" id="5141294at2759"/>
<reference evidence="1 2" key="2">
    <citation type="submission" date="2021-10" db="EMBL/GenBank/DDBJ databases">
        <authorList>
            <person name="Piombo E."/>
        </authorList>
    </citation>
    <scope>NUCLEOTIDE SEQUENCE [LARGE SCALE GENOMIC DNA]</scope>
</reference>
<sequence length="410" mass="46211">MPPTSTGGVFSALQADSVPLEVPEFTSCQLDQLAPMLAEYGLGPMKDHLREQWLAMNKDEAKPLVEAMIRSMMEHANSPANYFKKAYKAQVDNLLSNNCHHVTDWTWTALENAREEIMQVAYIQDHYGLPAMTSWETVGIVFWLLCSRMVTEGDEAVENMVERYHLLDKIPTAIMAFQVNKSCRSGVFIIQDCPSDVSGPLSITPFTCIEELREIDCLPRVEFSTKPNGGLELMTVDSRVKRQDQVEPIRPPPFFIDVEEEQVWHRDIVLTKHKDLFDQLAIRKETDSGLAEQVKALEEGEIAVLPLDVKAEISFFAQRFGLADIIAILNEANDAKITHTTMVTVERIKPDIWSGNSLRKAAAILGTMASTDENSDVGKMMAKMSQITHEAARLVKRDIDDLHAMTERRF</sequence>
<evidence type="ECO:0000313" key="1">
    <source>
        <dbReference type="EMBL" id="CAH0045798.1"/>
    </source>
</evidence>
<gene>
    <name evidence="1" type="ORF">CSOL1703_00012429</name>
</gene>
<reference evidence="2" key="1">
    <citation type="submission" date="2019-06" db="EMBL/GenBank/DDBJ databases">
        <authorList>
            <person name="Broberg M."/>
        </authorList>
    </citation>
    <scope>NUCLEOTIDE SEQUENCE [LARGE SCALE GENOMIC DNA]</scope>
</reference>
<keyword evidence="2" id="KW-1185">Reference proteome</keyword>
<name>A0A9N9WBB2_9HYPO</name>
<dbReference type="Proteomes" id="UP000775872">
    <property type="component" value="Unassembled WGS sequence"/>
</dbReference>
<dbReference type="AlphaFoldDB" id="A0A9N9WBB2"/>
<organism evidence="1 2">
    <name type="scientific">Clonostachys solani</name>
    <dbReference type="NCBI Taxonomy" id="160281"/>
    <lineage>
        <taxon>Eukaryota</taxon>
        <taxon>Fungi</taxon>
        <taxon>Dikarya</taxon>
        <taxon>Ascomycota</taxon>
        <taxon>Pezizomycotina</taxon>
        <taxon>Sordariomycetes</taxon>
        <taxon>Hypocreomycetidae</taxon>
        <taxon>Hypocreales</taxon>
        <taxon>Bionectriaceae</taxon>
        <taxon>Clonostachys</taxon>
    </lineage>
</organism>
<comment type="caution">
    <text evidence="1">The sequence shown here is derived from an EMBL/GenBank/DDBJ whole genome shotgun (WGS) entry which is preliminary data.</text>
</comment>
<evidence type="ECO:0000313" key="2">
    <source>
        <dbReference type="Proteomes" id="UP000775872"/>
    </source>
</evidence>